<dbReference type="EMBL" id="AZDX01000003">
    <property type="protein sequence ID" value="KRL07961.1"/>
    <property type="molecule type" value="Genomic_DNA"/>
</dbReference>
<dbReference type="STRING" id="1423759.FC92_GL001029"/>
<dbReference type="Proteomes" id="UP000051448">
    <property type="component" value="Unassembled WGS sequence"/>
</dbReference>
<dbReference type="PATRIC" id="fig|1423759.3.peg.1084"/>
<protein>
    <submittedName>
        <fullName evidence="1">Nucleoside deoxyribosyltransferase</fullName>
    </submittedName>
</protein>
<dbReference type="OrthoDB" id="2313111at2"/>
<accession>A0A0R1MKE8</accession>
<dbReference type="GeneID" id="98309576"/>
<gene>
    <name evidence="1" type="ORF">FC92_GL001029</name>
</gene>
<dbReference type="SUPFAM" id="SSF52309">
    <property type="entry name" value="N-(deoxy)ribosyltransferase-like"/>
    <property type="match status" value="1"/>
</dbReference>
<dbReference type="Pfam" id="PF05014">
    <property type="entry name" value="Nuc_deoxyrib_tr"/>
    <property type="match status" value="1"/>
</dbReference>
<comment type="caution">
    <text evidence="1">The sequence shown here is derived from an EMBL/GenBank/DDBJ whole genome shotgun (WGS) entry which is preliminary data.</text>
</comment>
<organism evidence="1 2">
    <name type="scientific">Liquorilactobacillus hordei DSM 19519</name>
    <dbReference type="NCBI Taxonomy" id="1423759"/>
    <lineage>
        <taxon>Bacteria</taxon>
        <taxon>Bacillati</taxon>
        <taxon>Bacillota</taxon>
        <taxon>Bacilli</taxon>
        <taxon>Lactobacillales</taxon>
        <taxon>Lactobacillaceae</taxon>
        <taxon>Liquorilactobacillus</taxon>
    </lineage>
</organism>
<name>A0A0R1MKE8_9LACO</name>
<dbReference type="Gene3D" id="3.40.50.450">
    <property type="match status" value="1"/>
</dbReference>
<sequence>MKRTVYFGAGWFTPKQELAYDKAMHALKNNLSVDLVHSYVPLEHQYKGIRVDLNPEYLHDLEWSNGTFNGDILGIKSTDVALFIYVPTEEDIGCGVELGYAKAINKTIIVAIPDEEWGEPINLMSFGAADSFIKLSELNKYDFTKPEYKFYEGEVY</sequence>
<keyword evidence="1" id="KW-0808">Transferase</keyword>
<evidence type="ECO:0000313" key="2">
    <source>
        <dbReference type="Proteomes" id="UP000051448"/>
    </source>
</evidence>
<dbReference type="AlphaFoldDB" id="A0A0R1MKE8"/>
<evidence type="ECO:0000313" key="1">
    <source>
        <dbReference type="EMBL" id="KRL07961.1"/>
    </source>
</evidence>
<keyword evidence="2" id="KW-1185">Reference proteome</keyword>
<reference evidence="1 2" key="1">
    <citation type="journal article" date="2015" name="Genome Announc.">
        <title>Expanding the biotechnology potential of lactobacilli through comparative genomics of 213 strains and associated genera.</title>
        <authorList>
            <person name="Sun Z."/>
            <person name="Harris H.M."/>
            <person name="McCann A."/>
            <person name="Guo C."/>
            <person name="Argimon S."/>
            <person name="Zhang W."/>
            <person name="Yang X."/>
            <person name="Jeffery I.B."/>
            <person name="Cooney J.C."/>
            <person name="Kagawa T.F."/>
            <person name="Liu W."/>
            <person name="Song Y."/>
            <person name="Salvetti E."/>
            <person name="Wrobel A."/>
            <person name="Rasinkangas P."/>
            <person name="Parkhill J."/>
            <person name="Rea M.C."/>
            <person name="O'Sullivan O."/>
            <person name="Ritari J."/>
            <person name="Douillard F.P."/>
            <person name="Paul Ross R."/>
            <person name="Yang R."/>
            <person name="Briner A.E."/>
            <person name="Felis G.E."/>
            <person name="de Vos W.M."/>
            <person name="Barrangou R."/>
            <person name="Klaenhammer T.R."/>
            <person name="Caufield P.W."/>
            <person name="Cui Y."/>
            <person name="Zhang H."/>
            <person name="O'Toole P.W."/>
        </authorList>
    </citation>
    <scope>NUCLEOTIDE SEQUENCE [LARGE SCALE GENOMIC DNA]</scope>
    <source>
        <strain evidence="1 2">DSM 19519</strain>
    </source>
</reference>
<dbReference type="GO" id="GO:0016740">
    <property type="term" value="F:transferase activity"/>
    <property type="evidence" value="ECO:0007669"/>
    <property type="project" value="UniProtKB-KW"/>
</dbReference>
<proteinExistence type="predicted"/>
<dbReference type="InterPro" id="IPR007710">
    <property type="entry name" value="Nucleoside_deoxyribTrfase"/>
</dbReference>
<dbReference type="RefSeq" id="WP_057868745.1">
    <property type="nucleotide sequence ID" value="NZ_AZDX01000003.1"/>
</dbReference>